<evidence type="ECO:0000313" key="2">
    <source>
        <dbReference type="Proteomes" id="UP000033423"/>
    </source>
</evidence>
<dbReference type="Proteomes" id="UP000033423">
    <property type="component" value="Unassembled WGS sequence"/>
</dbReference>
<dbReference type="EMBL" id="LACI01000662">
    <property type="protein sequence ID" value="KJU86281.1"/>
    <property type="molecule type" value="Genomic_DNA"/>
</dbReference>
<comment type="caution">
    <text evidence="1">The sequence shown here is derived from an EMBL/GenBank/DDBJ whole genome shotgun (WGS) entry which is preliminary data.</text>
</comment>
<organism evidence="1 2">
    <name type="scientific">Candidatus Magnetobacterium bavaricum</name>
    <dbReference type="NCBI Taxonomy" id="29290"/>
    <lineage>
        <taxon>Bacteria</taxon>
        <taxon>Pseudomonadati</taxon>
        <taxon>Nitrospirota</taxon>
        <taxon>Thermodesulfovibrionia</taxon>
        <taxon>Thermodesulfovibrionales</taxon>
        <taxon>Candidatus Magnetobacteriaceae</taxon>
        <taxon>Candidatus Magnetobacterium</taxon>
    </lineage>
</organism>
<evidence type="ECO:0000313" key="1">
    <source>
        <dbReference type="EMBL" id="KJU86281.1"/>
    </source>
</evidence>
<gene>
    <name evidence="1" type="ORF">MBAV_001528</name>
</gene>
<reference evidence="1 2" key="1">
    <citation type="submission" date="2015-02" db="EMBL/GenBank/DDBJ databases">
        <title>Single-cell genomics of uncultivated deep-branching MTB reveals a conserved set of magnetosome genes.</title>
        <authorList>
            <person name="Kolinko S."/>
            <person name="Richter M."/>
            <person name="Glockner F.O."/>
            <person name="Brachmann A."/>
            <person name="Schuler D."/>
        </authorList>
    </citation>
    <scope>NUCLEOTIDE SEQUENCE [LARGE SCALE GENOMIC DNA]</scope>
    <source>
        <strain evidence="1">TM-1</strain>
    </source>
</reference>
<keyword evidence="2" id="KW-1185">Reference proteome</keyword>
<name>A0A0F3GWK8_9BACT</name>
<accession>A0A0F3GWK8</accession>
<sequence>MAEDVCIFSANTIRAKVVFHSLQQAGISAVLSPNRPMNYRLSIYGNNEFTPTILPGIVIIDAYSYTRSELKAFQQAASDIFARMHVVVLKAPQDNTDFELQCATMDFCNPIPLDPDLIVSKVKWLITPKDAAEAQPAPAAKEDNTLLNDLRGFLNLK</sequence>
<protein>
    <submittedName>
        <fullName evidence="1">Uncharacterized protein</fullName>
    </submittedName>
</protein>
<proteinExistence type="predicted"/>
<dbReference type="AlphaFoldDB" id="A0A0F3GWK8"/>